<dbReference type="InParanoid" id="A3LUS0"/>
<evidence type="ECO:0000256" key="1">
    <source>
        <dbReference type="SAM" id="MobiDB-lite"/>
    </source>
</evidence>
<dbReference type="Proteomes" id="UP000002258">
    <property type="component" value="Chromosome 5"/>
</dbReference>
<dbReference type="AlphaFoldDB" id="A3LUS0"/>
<organism evidence="2 3">
    <name type="scientific">Scheffersomyces stipitis (strain ATCC 58785 / CBS 6054 / NBRC 10063 / NRRL Y-11545)</name>
    <name type="common">Yeast</name>
    <name type="synonym">Pichia stipitis</name>
    <dbReference type="NCBI Taxonomy" id="322104"/>
    <lineage>
        <taxon>Eukaryota</taxon>
        <taxon>Fungi</taxon>
        <taxon>Dikarya</taxon>
        <taxon>Ascomycota</taxon>
        <taxon>Saccharomycotina</taxon>
        <taxon>Pichiomycetes</taxon>
        <taxon>Debaryomycetaceae</taxon>
        <taxon>Scheffersomyces</taxon>
    </lineage>
</organism>
<evidence type="ECO:0000313" key="3">
    <source>
        <dbReference type="Proteomes" id="UP000002258"/>
    </source>
</evidence>
<name>A3LUS0_PICST</name>
<evidence type="ECO:0000313" key="2">
    <source>
        <dbReference type="EMBL" id="ABN66637.2"/>
    </source>
</evidence>
<proteinExistence type="predicted"/>
<keyword evidence="3" id="KW-1185">Reference proteome</keyword>
<dbReference type="OrthoDB" id="3981230at2759"/>
<reference evidence="2 3" key="1">
    <citation type="journal article" date="2007" name="Nat. Biotechnol.">
        <title>Genome sequence of the lignocellulose-bioconverting and xylose-fermenting yeast Pichia stipitis.</title>
        <authorList>
            <person name="Jeffries T.W."/>
            <person name="Grigoriev I.V."/>
            <person name="Grimwood J."/>
            <person name="Laplaza J.M."/>
            <person name="Aerts A."/>
            <person name="Salamov A."/>
            <person name="Schmutz J."/>
            <person name="Lindquist E."/>
            <person name="Dehal P."/>
            <person name="Shapiro H."/>
            <person name="Jin Y.S."/>
            <person name="Passoth V."/>
            <person name="Richardson P.M."/>
        </authorList>
    </citation>
    <scope>NUCLEOTIDE SEQUENCE [LARGE SCALE GENOMIC DNA]</scope>
    <source>
        <strain evidence="3">ATCC 58785 / CBS 6054 / NBRC 10063 / NRRL Y-11545</strain>
    </source>
</reference>
<feature type="compositionally biased region" description="Low complexity" evidence="1">
    <location>
        <begin position="405"/>
        <end position="424"/>
    </location>
</feature>
<sequence length="439" mass="50155">MEVDSSLDIISPHDEFQSDEYKLDLADFISEEDSPFIENEQEDIRIHSPVKKQKTNVFSTDFLHLGPLLNNSRVQLQPDVKESHVITNELFQVTSNLRKSVSRESQDIFKFDDDSDFFPKKRLNNDKVEKLVHDLGSTKSKSGELFDFELDDQLRTRFYKGRFNKVNQFSIEQNDDVDSQISTYLGGSSSFLPKKNNDNKENLSPFPDPLKSVNTKENFSIKKSNKTFFRPPRRNQGRASIPVLKPLSNLANVDFKKSESPLVSNINSNKRLCSPHHRKNIAIKPSRKLTQTNHNIFVVESSTGLVNDATKFGTELNASSCEDFPLPEYANEIVQIPTNEDSHNKVQKMAIIKLVPNRSFSQTTAADSTTEQRGFYNAEQYRKYKEDLSFVQEDSGVEVIGQTLNNDFNQSSSSSHKSATPSNNTKKTREVHWPDTLEW</sequence>
<protein>
    <submittedName>
        <fullName evidence="2">Uncharacterized protein</fullName>
    </submittedName>
</protein>
<dbReference type="OMA" id="HITNELF"/>
<dbReference type="HOGENOM" id="CLU_050722_1_0_1"/>
<gene>
    <name evidence="2" type="ORF">PICST_31862</name>
</gene>
<dbReference type="EMBL" id="CP000499">
    <property type="protein sequence ID" value="ABN66637.2"/>
    <property type="molecule type" value="Genomic_DNA"/>
</dbReference>
<dbReference type="RefSeq" id="XP_001384666.2">
    <property type="nucleotide sequence ID" value="XM_001384629.1"/>
</dbReference>
<dbReference type="KEGG" id="pic:PICST_31862"/>
<dbReference type="GeneID" id="4839061"/>
<accession>A3LUS0</accession>
<dbReference type="eggNOG" id="ENOG502SABW">
    <property type="taxonomic scope" value="Eukaryota"/>
</dbReference>
<feature type="region of interest" description="Disordered" evidence="1">
    <location>
        <begin position="405"/>
        <end position="439"/>
    </location>
</feature>
<feature type="compositionally biased region" description="Basic and acidic residues" evidence="1">
    <location>
        <begin position="427"/>
        <end position="439"/>
    </location>
</feature>